<gene>
    <name evidence="1" type="ORF">KFE25_006328</name>
</gene>
<keyword evidence="2" id="KW-1185">Reference proteome</keyword>
<name>A0A8J5XQM4_DIALT</name>
<dbReference type="Proteomes" id="UP000751190">
    <property type="component" value="Unassembled WGS sequence"/>
</dbReference>
<evidence type="ECO:0000313" key="2">
    <source>
        <dbReference type="Proteomes" id="UP000751190"/>
    </source>
</evidence>
<dbReference type="InterPro" id="IPR029063">
    <property type="entry name" value="SAM-dependent_MTases_sf"/>
</dbReference>
<dbReference type="PANTHER" id="PTHR14614:SF157">
    <property type="entry name" value="METHYLTRANSFERASE TYPE 12 DOMAIN-CONTAINING PROTEIN"/>
    <property type="match status" value="1"/>
</dbReference>
<dbReference type="AlphaFoldDB" id="A0A8J5XQM4"/>
<dbReference type="SUPFAM" id="SSF53335">
    <property type="entry name" value="S-adenosyl-L-methionine-dependent methyltransferases"/>
    <property type="match status" value="1"/>
</dbReference>
<dbReference type="Pfam" id="PF10294">
    <property type="entry name" value="Methyltransf_16"/>
    <property type="match status" value="1"/>
</dbReference>
<organism evidence="1 2">
    <name type="scientific">Diacronema lutheri</name>
    <name type="common">Unicellular marine alga</name>
    <name type="synonym">Monochrysis lutheri</name>
    <dbReference type="NCBI Taxonomy" id="2081491"/>
    <lineage>
        <taxon>Eukaryota</taxon>
        <taxon>Haptista</taxon>
        <taxon>Haptophyta</taxon>
        <taxon>Pavlovophyceae</taxon>
        <taxon>Pavlovales</taxon>
        <taxon>Pavlovaceae</taxon>
        <taxon>Diacronema</taxon>
    </lineage>
</organism>
<sequence>MASDGVARAVCEGDEDERVVEGGQQWIVRRVPVAPGLSVAVLVRDLNDDDSGLDPNFLDADYSLEAATGNQLWEGARELVRELSRGHLGARIAAGAPVIELGAGTGLAGLSAAALGAHVLLTDVRAIAAGVLARNVALNAACARSSETGGGDGAPPNGTERARPWVDHAIALGAGSAATLALDWRAPTREQLSALVLPARLVVLAADCVWHVDLLDAFSRTAVELLGASAGATAYVASWERATAGSTVFVPTSAVRQRFEAAGCRVTELSSDARYSCIEVSLRADGASSVGALAGAGVRDEPGP</sequence>
<dbReference type="Gene3D" id="3.40.50.150">
    <property type="entry name" value="Vaccinia Virus protein VP39"/>
    <property type="match status" value="1"/>
</dbReference>
<protein>
    <recommendedName>
        <fullName evidence="3">Calmodulin-lysine N-methyltransferase</fullName>
    </recommendedName>
</protein>
<evidence type="ECO:0008006" key="3">
    <source>
        <dbReference type="Google" id="ProtNLM"/>
    </source>
</evidence>
<accession>A0A8J5XQM4</accession>
<evidence type="ECO:0000313" key="1">
    <source>
        <dbReference type="EMBL" id="KAG8469873.1"/>
    </source>
</evidence>
<dbReference type="OrthoDB" id="407325at2759"/>
<dbReference type="PANTHER" id="PTHR14614">
    <property type="entry name" value="HEPATOCELLULAR CARCINOMA-ASSOCIATED ANTIGEN"/>
    <property type="match status" value="1"/>
</dbReference>
<dbReference type="OMA" id="MITERAT"/>
<dbReference type="InterPro" id="IPR019410">
    <property type="entry name" value="Methyltransf_16"/>
</dbReference>
<reference evidence="1" key="1">
    <citation type="submission" date="2021-05" db="EMBL/GenBank/DDBJ databases">
        <title>The genome of the haptophyte Pavlova lutheri (Diacronema luteri, Pavlovales) - a model for lipid biosynthesis in eukaryotic algae.</title>
        <authorList>
            <person name="Hulatt C.J."/>
            <person name="Posewitz M.C."/>
        </authorList>
    </citation>
    <scope>NUCLEOTIDE SEQUENCE</scope>
    <source>
        <strain evidence="1">NIVA-4/92</strain>
    </source>
</reference>
<proteinExistence type="predicted"/>
<comment type="caution">
    <text evidence="1">The sequence shown here is derived from an EMBL/GenBank/DDBJ whole genome shotgun (WGS) entry which is preliminary data.</text>
</comment>
<dbReference type="EMBL" id="JAGTXO010000002">
    <property type="protein sequence ID" value="KAG8469873.1"/>
    <property type="molecule type" value="Genomic_DNA"/>
</dbReference>